<dbReference type="GO" id="GO:0006777">
    <property type="term" value="P:Mo-molybdopterin cofactor biosynthetic process"/>
    <property type="evidence" value="ECO:0007669"/>
    <property type="project" value="UniProtKB-KW"/>
</dbReference>
<evidence type="ECO:0000256" key="5">
    <source>
        <dbReference type="ARBA" id="ARBA00022741"/>
    </source>
</evidence>
<dbReference type="GO" id="GO:0046872">
    <property type="term" value="F:metal ion binding"/>
    <property type="evidence" value="ECO:0007669"/>
    <property type="project" value="UniProtKB-KW"/>
</dbReference>
<dbReference type="SUPFAM" id="SSF102114">
    <property type="entry name" value="Radical SAM enzymes"/>
    <property type="match status" value="1"/>
</dbReference>
<dbReference type="GO" id="GO:0061798">
    <property type="term" value="F:GTP 3',8'-cyclase activity"/>
    <property type="evidence" value="ECO:0007669"/>
    <property type="project" value="TreeGrafter"/>
</dbReference>
<dbReference type="SFLD" id="SFLDG01067">
    <property type="entry name" value="SPASM/twitch_domain_containing"/>
    <property type="match status" value="1"/>
</dbReference>
<evidence type="ECO:0000256" key="3">
    <source>
        <dbReference type="ARBA" id="ARBA00022691"/>
    </source>
</evidence>
<evidence type="ECO:0000256" key="7">
    <source>
        <dbReference type="ARBA" id="ARBA00023014"/>
    </source>
</evidence>
<dbReference type="InterPro" id="IPR013785">
    <property type="entry name" value="Aldolase_TIM"/>
</dbReference>
<evidence type="ECO:0000256" key="4">
    <source>
        <dbReference type="ARBA" id="ARBA00022723"/>
    </source>
</evidence>
<evidence type="ECO:0000313" key="13">
    <source>
        <dbReference type="Proteomes" id="UP000281112"/>
    </source>
</evidence>
<dbReference type="EMBL" id="RJVQ01000009">
    <property type="protein sequence ID" value="RQW61860.1"/>
    <property type="molecule type" value="Genomic_DNA"/>
</dbReference>
<protein>
    <submittedName>
        <fullName evidence="12">GTP 3',8-cyclase MoaA</fullName>
    </submittedName>
</protein>
<keyword evidence="3" id="KW-0949">S-adenosyl-L-methionine</keyword>
<sequence>MLIDPQGREFRYLRLSITDLCNYKCNYCLPDGYDCSSKPNRLNLSQIESIVSSFARNGIKKVRITGGEPTLHRELTDIIRLLKSIPGIEKVALTTNGHRMSAQLQSWKNAGLDAINLSCDSLDPRMFAAIVGRDALADLLQGLDKAIELGFHDIKVNTILLKQFNASQINDLIAWASNKPITLRFIELMQTLDNKEYFAANHFSSDNVVQRLLNSGWSERIRSLTAGPAREFTHPQYIGSVGVIAPYSKDFCQSCNRLRVSSQGKLHLCLFGEEGYDLRPYISNDDPSLLDNAIAEFLGYKKDSHFLHSGNSGHTSHLAMIGG</sequence>
<dbReference type="CDD" id="cd01335">
    <property type="entry name" value="Radical_SAM"/>
    <property type="match status" value="1"/>
</dbReference>
<keyword evidence="8" id="KW-0342">GTP-binding</keyword>
<dbReference type="SMART" id="SM00729">
    <property type="entry name" value="Elp3"/>
    <property type="match status" value="1"/>
</dbReference>
<feature type="domain" description="Radical SAM core" evidence="11">
    <location>
        <begin position="5"/>
        <end position="229"/>
    </location>
</feature>
<dbReference type="OrthoDB" id="9763993at2"/>
<dbReference type="NCBIfam" id="TIGR02666">
    <property type="entry name" value="moaA"/>
    <property type="match status" value="1"/>
</dbReference>
<keyword evidence="7" id="KW-0411">Iron-sulfur</keyword>
<keyword evidence="4" id="KW-0479">Metal-binding</keyword>
<gene>
    <name evidence="12" type="primary">moaA</name>
    <name evidence="12" type="ORF">EES38_17280</name>
</gene>
<comment type="cofactor">
    <cofactor evidence="1">
        <name>[4Fe-4S] cluster</name>
        <dbReference type="ChEBI" id="CHEBI:49883"/>
    </cofactor>
</comment>
<dbReference type="SFLD" id="SFLDS00029">
    <property type="entry name" value="Radical_SAM"/>
    <property type="match status" value="1"/>
</dbReference>
<reference evidence="12 13" key="1">
    <citation type="submission" date="2018-11" db="EMBL/GenBank/DDBJ databases">
        <title>Vibrio LJC006 sp. nov., isolated from seawater during the bloom of the enteromorpha.</title>
        <authorList>
            <person name="Liang J."/>
        </authorList>
    </citation>
    <scope>NUCLEOTIDE SEQUENCE [LARGE SCALE GENOMIC DNA]</scope>
    <source>
        <strain evidence="12 13">LJC006</strain>
    </source>
</reference>
<dbReference type="Pfam" id="PF04055">
    <property type="entry name" value="Radical_SAM"/>
    <property type="match status" value="1"/>
</dbReference>
<evidence type="ECO:0000256" key="1">
    <source>
        <dbReference type="ARBA" id="ARBA00001966"/>
    </source>
</evidence>
<dbReference type="AlphaFoldDB" id="A0A3N9TCT9"/>
<dbReference type="InterPro" id="IPR040064">
    <property type="entry name" value="MoaA-like"/>
</dbReference>
<dbReference type="InterPro" id="IPR050105">
    <property type="entry name" value="MoCo_biosynth_MoaA/MoaC"/>
</dbReference>
<dbReference type="PANTHER" id="PTHR22960">
    <property type="entry name" value="MOLYBDOPTERIN COFACTOR SYNTHESIS PROTEIN A"/>
    <property type="match status" value="1"/>
</dbReference>
<proteinExistence type="predicted"/>
<organism evidence="12 13">
    <name type="scientific">Vibrio viridaestus</name>
    <dbReference type="NCBI Taxonomy" id="2487322"/>
    <lineage>
        <taxon>Bacteria</taxon>
        <taxon>Pseudomonadati</taxon>
        <taxon>Pseudomonadota</taxon>
        <taxon>Gammaproteobacteria</taxon>
        <taxon>Vibrionales</taxon>
        <taxon>Vibrionaceae</taxon>
        <taxon>Vibrio</taxon>
    </lineage>
</organism>
<dbReference type="Pfam" id="PF06463">
    <property type="entry name" value="Mob_synth_C"/>
    <property type="match status" value="1"/>
</dbReference>
<dbReference type="SFLD" id="SFLDG01383">
    <property type="entry name" value="cyclic_pyranopterin_phosphate"/>
    <property type="match status" value="1"/>
</dbReference>
<dbReference type="InterPro" id="IPR013483">
    <property type="entry name" value="MoaA"/>
</dbReference>
<dbReference type="GO" id="GO:0061799">
    <property type="term" value="F:cyclic pyranopterin monophosphate synthase activity"/>
    <property type="evidence" value="ECO:0007669"/>
    <property type="project" value="TreeGrafter"/>
</dbReference>
<evidence type="ECO:0000256" key="10">
    <source>
        <dbReference type="ARBA" id="ARBA00023239"/>
    </source>
</evidence>
<comment type="caution">
    <text evidence="12">The sequence shown here is derived from an EMBL/GenBank/DDBJ whole genome shotgun (WGS) entry which is preliminary data.</text>
</comment>
<evidence type="ECO:0000256" key="9">
    <source>
        <dbReference type="ARBA" id="ARBA00023150"/>
    </source>
</evidence>
<dbReference type="InterPro" id="IPR007197">
    <property type="entry name" value="rSAM"/>
</dbReference>
<keyword evidence="2" id="KW-0004">4Fe-4S</keyword>
<dbReference type="PROSITE" id="PS51918">
    <property type="entry name" value="RADICAL_SAM"/>
    <property type="match status" value="1"/>
</dbReference>
<dbReference type="PANTHER" id="PTHR22960:SF28">
    <property type="entry name" value="GTP 3',8-CYCLASE"/>
    <property type="match status" value="1"/>
</dbReference>
<keyword evidence="5" id="KW-0547">Nucleotide-binding</keyword>
<evidence type="ECO:0000256" key="8">
    <source>
        <dbReference type="ARBA" id="ARBA00023134"/>
    </source>
</evidence>
<dbReference type="InterPro" id="IPR058240">
    <property type="entry name" value="rSAM_sf"/>
</dbReference>
<evidence type="ECO:0000256" key="6">
    <source>
        <dbReference type="ARBA" id="ARBA00023004"/>
    </source>
</evidence>
<name>A0A3N9TCT9_9VIBR</name>
<dbReference type="GO" id="GO:0005525">
    <property type="term" value="F:GTP binding"/>
    <property type="evidence" value="ECO:0007669"/>
    <property type="project" value="UniProtKB-KW"/>
</dbReference>
<dbReference type="SFLD" id="SFLDG01386">
    <property type="entry name" value="main_SPASM_domain-containing"/>
    <property type="match status" value="1"/>
</dbReference>
<evidence type="ECO:0000259" key="11">
    <source>
        <dbReference type="PROSITE" id="PS51918"/>
    </source>
</evidence>
<evidence type="ECO:0000313" key="12">
    <source>
        <dbReference type="EMBL" id="RQW61860.1"/>
    </source>
</evidence>
<keyword evidence="9" id="KW-0501">Molybdenum cofactor biosynthesis</keyword>
<evidence type="ECO:0000256" key="2">
    <source>
        <dbReference type="ARBA" id="ARBA00022485"/>
    </source>
</evidence>
<dbReference type="Proteomes" id="UP000281112">
    <property type="component" value="Unassembled WGS sequence"/>
</dbReference>
<dbReference type="InterPro" id="IPR006638">
    <property type="entry name" value="Elp3/MiaA/NifB-like_rSAM"/>
</dbReference>
<dbReference type="GO" id="GO:0051539">
    <property type="term" value="F:4 iron, 4 sulfur cluster binding"/>
    <property type="evidence" value="ECO:0007669"/>
    <property type="project" value="UniProtKB-KW"/>
</dbReference>
<dbReference type="InterPro" id="IPR010505">
    <property type="entry name" value="MoaA_twitch"/>
</dbReference>
<accession>A0A3N9TCT9</accession>
<keyword evidence="10" id="KW-0456">Lyase</keyword>
<keyword evidence="13" id="KW-1185">Reference proteome</keyword>
<dbReference type="Gene3D" id="3.20.20.70">
    <property type="entry name" value="Aldolase class I"/>
    <property type="match status" value="1"/>
</dbReference>
<dbReference type="CDD" id="cd21117">
    <property type="entry name" value="Twitch_MoaA"/>
    <property type="match status" value="1"/>
</dbReference>
<keyword evidence="6" id="KW-0408">Iron</keyword>